<feature type="transmembrane region" description="Helical" evidence="9">
    <location>
        <begin position="672"/>
        <end position="692"/>
    </location>
</feature>
<feature type="transmembrane region" description="Helical" evidence="9">
    <location>
        <begin position="35"/>
        <end position="54"/>
    </location>
</feature>
<dbReference type="Pfam" id="PF00122">
    <property type="entry name" value="E1-E2_ATPase"/>
    <property type="match status" value="1"/>
</dbReference>
<evidence type="ECO:0000259" key="10">
    <source>
        <dbReference type="SMART" id="SM00831"/>
    </source>
</evidence>
<dbReference type="EMBL" id="CAJVAX010000018">
    <property type="protein sequence ID" value="CAG7646369.1"/>
    <property type="molecule type" value="Genomic_DNA"/>
</dbReference>
<keyword evidence="2 9" id="KW-0812">Transmembrane</keyword>
<name>A0A9W4H2Z4_9ACTN</name>
<dbReference type="SMART" id="SM00831">
    <property type="entry name" value="Cation_ATPase_N"/>
    <property type="match status" value="1"/>
</dbReference>
<protein>
    <submittedName>
        <fullName evidence="11">Calcium-transporting ATPase</fullName>
    </submittedName>
</protein>
<reference evidence="11" key="1">
    <citation type="submission" date="2021-06" db="EMBL/GenBank/DDBJ databases">
        <authorList>
            <person name="Arsene-Ploetze F."/>
        </authorList>
    </citation>
    <scope>NUCLEOTIDE SEQUENCE</scope>
    <source>
        <strain evidence="11">SBRY1</strain>
    </source>
</reference>
<feature type="transmembrane region" description="Helical" evidence="9">
    <location>
        <begin position="806"/>
        <end position="825"/>
    </location>
</feature>
<dbReference type="InterPro" id="IPR023214">
    <property type="entry name" value="HAD_sf"/>
</dbReference>
<dbReference type="SFLD" id="SFLDG00002">
    <property type="entry name" value="C1.7:_P-type_atpase_like"/>
    <property type="match status" value="1"/>
</dbReference>
<evidence type="ECO:0000256" key="3">
    <source>
        <dbReference type="ARBA" id="ARBA00022741"/>
    </source>
</evidence>
<dbReference type="NCBIfam" id="TIGR01494">
    <property type="entry name" value="ATPase_P-type"/>
    <property type="match status" value="2"/>
</dbReference>
<comment type="caution">
    <text evidence="11">The sequence shown here is derived from an EMBL/GenBank/DDBJ whole genome shotgun (WGS) entry which is preliminary data.</text>
</comment>
<keyword evidence="3" id="KW-0547">Nucleotide-binding</keyword>
<dbReference type="Pfam" id="PF00690">
    <property type="entry name" value="Cation_ATPase_N"/>
    <property type="match status" value="1"/>
</dbReference>
<feature type="transmembrane region" description="Helical" evidence="9">
    <location>
        <begin position="247"/>
        <end position="269"/>
    </location>
</feature>
<evidence type="ECO:0000256" key="7">
    <source>
        <dbReference type="ARBA" id="ARBA00023136"/>
    </source>
</evidence>
<dbReference type="Gene3D" id="2.70.150.10">
    <property type="entry name" value="Calcium-transporting ATPase, cytoplasmic transduction domain A"/>
    <property type="match status" value="1"/>
</dbReference>
<keyword evidence="7 9" id="KW-0472">Membrane</keyword>
<dbReference type="InterPro" id="IPR023298">
    <property type="entry name" value="ATPase_P-typ_TM_dom_sf"/>
</dbReference>
<dbReference type="InterPro" id="IPR001757">
    <property type="entry name" value="P_typ_ATPase"/>
</dbReference>
<evidence type="ECO:0000313" key="12">
    <source>
        <dbReference type="Proteomes" id="UP001153328"/>
    </source>
</evidence>
<feature type="transmembrane region" description="Helical" evidence="9">
    <location>
        <begin position="837"/>
        <end position="854"/>
    </location>
</feature>
<evidence type="ECO:0000256" key="9">
    <source>
        <dbReference type="SAM" id="Phobius"/>
    </source>
</evidence>
<dbReference type="PANTHER" id="PTHR42861">
    <property type="entry name" value="CALCIUM-TRANSPORTING ATPASE"/>
    <property type="match status" value="1"/>
</dbReference>
<feature type="transmembrane region" description="Helical" evidence="9">
    <location>
        <begin position="745"/>
        <end position="767"/>
    </location>
</feature>
<dbReference type="InterPro" id="IPR008250">
    <property type="entry name" value="ATPase_P-typ_transduc_dom_A_sf"/>
</dbReference>
<keyword evidence="4" id="KW-0067">ATP-binding</keyword>
<dbReference type="GO" id="GO:0005524">
    <property type="term" value="F:ATP binding"/>
    <property type="evidence" value="ECO:0007669"/>
    <property type="project" value="UniProtKB-KW"/>
</dbReference>
<evidence type="ECO:0000256" key="6">
    <source>
        <dbReference type="ARBA" id="ARBA00022989"/>
    </source>
</evidence>
<dbReference type="InterPro" id="IPR023299">
    <property type="entry name" value="ATPase_P-typ_cyto_dom_N"/>
</dbReference>
<dbReference type="SUPFAM" id="SSF56784">
    <property type="entry name" value="HAD-like"/>
    <property type="match status" value="1"/>
</dbReference>
<dbReference type="RefSeq" id="WP_205044993.1">
    <property type="nucleotide sequence ID" value="NZ_CAJVAX010000018.1"/>
</dbReference>
<dbReference type="SUPFAM" id="SSF81665">
    <property type="entry name" value="Calcium ATPase, transmembrane domain M"/>
    <property type="match status" value="1"/>
</dbReference>
<dbReference type="Gene3D" id="1.20.1110.10">
    <property type="entry name" value="Calcium-transporting ATPase, transmembrane domain"/>
    <property type="match status" value="1"/>
</dbReference>
<comment type="catalytic activity">
    <reaction evidence="8">
        <text>ATP + H2O = ADP + phosphate + H(+)</text>
        <dbReference type="Rhea" id="RHEA:13065"/>
        <dbReference type="ChEBI" id="CHEBI:15377"/>
        <dbReference type="ChEBI" id="CHEBI:15378"/>
        <dbReference type="ChEBI" id="CHEBI:30616"/>
        <dbReference type="ChEBI" id="CHEBI:43474"/>
        <dbReference type="ChEBI" id="CHEBI:456216"/>
    </reaction>
</comment>
<dbReference type="PRINTS" id="PR00120">
    <property type="entry name" value="HATPASE"/>
</dbReference>
<feature type="transmembrane region" description="Helical" evidence="9">
    <location>
        <begin position="704"/>
        <end position="724"/>
    </location>
</feature>
<dbReference type="InterPro" id="IPR018303">
    <property type="entry name" value="ATPase_P-typ_P_site"/>
</dbReference>
<dbReference type="SUPFAM" id="SSF81653">
    <property type="entry name" value="Calcium ATPase, transduction domain A"/>
    <property type="match status" value="1"/>
</dbReference>
<comment type="subcellular location">
    <subcellularLocation>
        <location evidence="1">Cell membrane</location>
        <topology evidence="1">Multi-pass membrane protein</topology>
    </subcellularLocation>
</comment>
<proteinExistence type="predicted"/>
<evidence type="ECO:0000256" key="5">
    <source>
        <dbReference type="ARBA" id="ARBA00022967"/>
    </source>
</evidence>
<dbReference type="Proteomes" id="UP001153328">
    <property type="component" value="Unassembled WGS sequence"/>
</dbReference>
<dbReference type="InterPro" id="IPR044492">
    <property type="entry name" value="P_typ_ATPase_HD_dom"/>
</dbReference>
<feature type="domain" description="Cation-transporting P-type ATPase N-terminal" evidence="10">
    <location>
        <begin position="1"/>
        <end position="59"/>
    </location>
</feature>
<dbReference type="InterPro" id="IPR036412">
    <property type="entry name" value="HAD-like_sf"/>
</dbReference>
<dbReference type="InterPro" id="IPR006068">
    <property type="entry name" value="ATPase_P-typ_cation-transptr_C"/>
</dbReference>
<evidence type="ECO:0000256" key="1">
    <source>
        <dbReference type="ARBA" id="ARBA00004651"/>
    </source>
</evidence>
<organism evidence="11 12">
    <name type="scientific">Actinacidiphila bryophytorum</name>
    <dbReference type="NCBI Taxonomy" id="1436133"/>
    <lineage>
        <taxon>Bacteria</taxon>
        <taxon>Bacillati</taxon>
        <taxon>Actinomycetota</taxon>
        <taxon>Actinomycetes</taxon>
        <taxon>Kitasatosporales</taxon>
        <taxon>Streptomycetaceae</taxon>
        <taxon>Actinacidiphila</taxon>
    </lineage>
</organism>
<dbReference type="PRINTS" id="PR00119">
    <property type="entry name" value="CATATPASE"/>
</dbReference>
<keyword evidence="6 9" id="KW-1133">Transmembrane helix</keyword>
<evidence type="ECO:0000313" key="11">
    <source>
        <dbReference type="EMBL" id="CAG7646369.1"/>
    </source>
</evidence>
<feature type="transmembrane region" description="Helical" evidence="9">
    <location>
        <begin position="773"/>
        <end position="794"/>
    </location>
</feature>
<evidence type="ECO:0000256" key="4">
    <source>
        <dbReference type="ARBA" id="ARBA00022840"/>
    </source>
</evidence>
<dbReference type="InterPro" id="IPR059000">
    <property type="entry name" value="ATPase_P-type_domA"/>
</dbReference>
<dbReference type="GO" id="GO:0005886">
    <property type="term" value="C:plasma membrane"/>
    <property type="evidence" value="ECO:0007669"/>
    <property type="project" value="UniProtKB-SubCell"/>
</dbReference>
<evidence type="ECO:0000256" key="8">
    <source>
        <dbReference type="ARBA" id="ARBA00049360"/>
    </source>
</evidence>
<dbReference type="SFLD" id="SFLDF00027">
    <property type="entry name" value="p-type_atpase"/>
    <property type="match status" value="1"/>
</dbReference>
<dbReference type="Pfam" id="PF00689">
    <property type="entry name" value="Cation_ATPase_C"/>
    <property type="match status" value="1"/>
</dbReference>
<sequence length="869" mass="89125">MSVHGLPQAEAARRLAEYGPNQVTGLRRTSTWSRVLAQLADPLIMVLLAALVLTVVTGDYADAVVIGFVVVVNTSVGVGQEVRADHAVEALADISAPGARVVRDGAERQVAATAVVPGDVVLLGEGDIVPADASLLESSALLVDESAVTGESVPVEKAADGEGDAALQAGTVVVHGRAVAEVTATGAASTLGRIAALLDTKTEATPLQRRLAGLGRVLALATVGLCLVVLVLGLVRGQSLEVMAVTAVSLAVAAVPESLPAVVTLSLALGAGRMAARHAIVRRLAAVETLGSVTMLATDKTGTLTEGSMVVEEVWTPHGAATVTGSGYRPEGEVRLRPGAGEPLAGTAVRELLTAAALCNDAALGAPEQPHGDWTALGDPTEAALLTAAGKAGIDHEQLLRDRPRTGEVPFDSARRRMTTVHRTPAGGAQVCLKGAPEAVLLPEVLAEEPAALDAARAEAARFAKAGYRVLAVAQAARSRPPADPQAAETGLGLLGLVAMSDPPKQSAADTLAACRRAGITTVLITGDHPATAAAIAGRLGLFTDAGHGLEGESGHREEAEARRRQVVVGRQVAAGEIADLTQVRVFARTSPSQKLEIVQAWRSQGGVTAMTGDGVNDGPALRQADIGVAMGQRGTEVARQAADLVLADDDVATVVTAVREGRRIYDNIRRFLLFGLSGGAAEIAVMLLGPLMGLTLPLRAGQILWINLLTHGLTGVAMGAEPASPAAMDRPPRPPQQHVLGAGLWSRVLVLGALVTAAGLGAGLWAERLGGLPWQSILFLTLLTAQLGVCLGLREQWRTRENPLLPAAVALSAALGAAALYVPALRSLLDTDPLDGWELLPALLAAALGLVAGRAARQGGRDVVPGRP</sequence>
<keyword evidence="12" id="KW-1185">Reference proteome</keyword>
<dbReference type="Gene3D" id="3.40.1110.10">
    <property type="entry name" value="Calcium-transporting ATPase, cytoplasmic domain N"/>
    <property type="match status" value="1"/>
</dbReference>
<dbReference type="GO" id="GO:0016887">
    <property type="term" value="F:ATP hydrolysis activity"/>
    <property type="evidence" value="ECO:0007669"/>
    <property type="project" value="InterPro"/>
</dbReference>
<dbReference type="SFLD" id="SFLDS00003">
    <property type="entry name" value="Haloacid_Dehalogenase"/>
    <property type="match status" value="1"/>
</dbReference>
<dbReference type="Gene3D" id="3.40.50.1000">
    <property type="entry name" value="HAD superfamily/HAD-like"/>
    <property type="match status" value="1"/>
</dbReference>
<dbReference type="SUPFAM" id="SSF81660">
    <property type="entry name" value="Metal cation-transporting ATPase, ATP-binding domain N"/>
    <property type="match status" value="1"/>
</dbReference>
<gene>
    <name evidence="11" type="primary">pacL</name>
    <name evidence="11" type="ORF">SBRY_40395</name>
</gene>
<evidence type="ECO:0000256" key="2">
    <source>
        <dbReference type="ARBA" id="ARBA00022692"/>
    </source>
</evidence>
<dbReference type="PROSITE" id="PS00154">
    <property type="entry name" value="ATPASE_E1_E2"/>
    <property type="match status" value="1"/>
</dbReference>
<dbReference type="AlphaFoldDB" id="A0A9W4H2Z4"/>
<dbReference type="Pfam" id="PF13246">
    <property type="entry name" value="Cation_ATPase"/>
    <property type="match status" value="1"/>
</dbReference>
<accession>A0A9W4H2Z4</accession>
<keyword evidence="5" id="KW-1278">Translocase</keyword>
<feature type="transmembrane region" description="Helical" evidence="9">
    <location>
        <begin position="217"/>
        <end position="235"/>
    </location>
</feature>
<dbReference type="InterPro" id="IPR004014">
    <property type="entry name" value="ATPase_P-typ_cation-transptr_N"/>
</dbReference>